<dbReference type="OrthoDB" id="6658153at2"/>
<evidence type="ECO:0000313" key="3">
    <source>
        <dbReference type="Proteomes" id="UP000471435"/>
    </source>
</evidence>
<dbReference type="InterPro" id="IPR008962">
    <property type="entry name" value="PapD-like_sf"/>
</dbReference>
<evidence type="ECO:0000256" key="1">
    <source>
        <dbReference type="SAM" id="SignalP"/>
    </source>
</evidence>
<dbReference type="AlphaFoldDB" id="A0A6I4V7R4"/>
<feature type="signal peptide" evidence="1">
    <location>
        <begin position="1"/>
        <end position="20"/>
    </location>
</feature>
<dbReference type="EMBL" id="WTYP01000002">
    <property type="protein sequence ID" value="MXP48334.1"/>
    <property type="molecule type" value="Genomic_DNA"/>
</dbReference>
<proteinExistence type="predicted"/>
<keyword evidence="3" id="KW-1185">Reference proteome</keyword>
<name>A0A6I4V7R4_9SPHN</name>
<reference evidence="2 3" key="1">
    <citation type="submission" date="2019-12" db="EMBL/GenBank/DDBJ databases">
        <title>Genomic-based taxomic classification of the family Erythrobacteraceae.</title>
        <authorList>
            <person name="Xu L."/>
        </authorList>
    </citation>
    <scope>NUCLEOTIDE SEQUENCE [LARGE SCALE GENOMIC DNA]</scope>
    <source>
        <strain evidence="2 3">SW-109</strain>
    </source>
</reference>
<evidence type="ECO:0000313" key="2">
    <source>
        <dbReference type="EMBL" id="MXP48334.1"/>
    </source>
</evidence>
<organism evidence="2 3">
    <name type="scientific">Pontixanthobacter luteolus</name>
    <dbReference type="NCBI Taxonomy" id="295089"/>
    <lineage>
        <taxon>Bacteria</taxon>
        <taxon>Pseudomonadati</taxon>
        <taxon>Pseudomonadota</taxon>
        <taxon>Alphaproteobacteria</taxon>
        <taxon>Sphingomonadales</taxon>
        <taxon>Erythrobacteraceae</taxon>
        <taxon>Pontixanthobacter</taxon>
    </lineage>
</organism>
<dbReference type="SUPFAM" id="SSF49354">
    <property type="entry name" value="PapD-like"/>
    <property type="match status" value="1"/>
</dbReference>
<gene>
    <name evidence="2" type="ORF">GRI43_13135</name>
</gene>
<comment type="caution">
    <text evidence="2">The sequence shown here is derived from an EMBL/GenBank/DDBJ whole genome shotgun (WGS) entry which is preliminary data.</text>
</comment>
<sequence>MALVALAAISCAICGNSALAQSDETDAPVAAEAPEGSVGGFGDINLFPKRVIIDGRRQIATVGLYNKTTNSGDYEIEIVDMGMNDQGRLLVFGNGLTDAEQARVKTASPFLRYSPRRVRLRGSESQIIRLMARASADVPPGEYRSHFKVTAIPDDEGGGFSIDDAIGGETSDGIGVTIQPRFGISIPVIVRIGDTTLDVGIRNPVLLTARDGTQAIGLTVTRSGTRSAFGDIEITARGANRPVAFARGVGVYPELAERKLVIPIDPETEPGTIVSGRTLTITYTDDDVEPGARLAELTFVIP</sequence>
<accession>A0A6I4V7R4</accession>
<keyword evidence="1" id="KW-0732">Signal</keyword>
<evidence type="ECO:0008006" key="4">
    <source>
        <dbReference type="Google" id="ProtNLM"/>
    </source>
</evidence>
<dbReference type="Proteomes" id="UP000471435">
    <property type="component" value="Unassembled WGS sequence"/>
</dbReference>
<feature type="chain" id="PRO_5026100573" description="P pilus assembly protein, chaperone PapD" evidence="1">
    <location>
        <begin position="21"/>
        <end position="302"/>
    </location>
</feature>
<protein>
    <recommendedName>
        <fullName evidence="4">P pilus assembly protein, chaperone PapD</fullName>
    </recommendedName>
</protein>